<keyword evidence="2" id="KW-0498">Mitosis</keyword>
<feature type="region of interest" description="Disordered" evidence="6">
    <location>
        <begin position="30"/>
        <end position="108"/>
    </location>
</feature>
<evidence type="ECO:0000256" key="4">
    <source>
        <dbReference type="ARBA" id="ARBA00023306"/>
    </source>
</evidence>
<dbReference type="EMBL" id="OU503047">
    <property type="protein sequence ID" value="CAI9772181.1"/>
    <property type="molecule type" value="Genomic_DNA"/>
</dbReference>
<keyword evidence="1" id="KW-0132">Cell division</keyword>
<dbReference type="Proteomes" id="UP000834106">
    <property type="component" value="Chromosome 12"/>
</dbReference>
<evidence type="ECO:0000256" key="6">
    <source>
        <dbReference type="SAM" id="MobiDB-lite"/>
    </source>
</evidence>
<accession>A0AAD2E2C9</accession>
<keyword evidence="9" id="KW-1185">Reference proteome</keyword>
<evidence type="ECO:0000256" key="5">
    <source>
        <dbReference type="ARBA" id="ARBA00093465"/>
    </source>
</evidence>
<evidence type="ECO:0000256" key="1">
    <source>
        <dbReference type="ARBA" id="ARBA00022618"/>
    </source>
</evidence>
<dbReference type="GO" id="GO:0051301">
    <property type="term" value="P:cell division"/>
    <property type="evidence" value="ECO:0007669"/>
    <property type="project" value="UniProtKB-KW"/>
</dbReference>
<name>A0AAD2E2C9_9LAMI</name>
<feature type="compositionally biased region" description="Basic and acidic residues" evidence="6">
    <location>
        <begin position="44"/>
        <end position="54"/>
    </location>
</feature>
<keyword evidence="4" id="KW-0131">Cell cycle</keyword>
<evidence type="ECO:0000313" key="8">
    <source>
        <dbReference type="EMBL" id="CAI9772181.1"/>
    </source>
</evidence>
<evidence type="ECO:0000256" key="3">
    <source>
        <dbReference type="ARBA" id="ARBA00023242"/>
    </source>
</evidence>
<dbReference type="PANTHER" id="PTHR35740:SF1">
    <property type="entry name" value="OS12G0111700 PROTEIN"/>
    <property type="match status" value="1"/>
</dbReference>
<dbReference type="PANTHER" id="PTHR35740">
    <property type="entry name" value="OS12G0111700 PROTEIN"/>
    <property type="match status" value="1"/>
</dbReference>
<comment type="similarity">
    <text evidence="5">Belongs to the sororin family.</text>
</comment>
<dbReference type="AlphaFoldDB" id="A0AAD2E2C9"/>
<proteinExistence type="inferred from homology"/>
<organism evidence="8 9">
    <name type="scientific">Fraxinus pennsylvanica</name>
    <dbReference type="NCBI Taxonomy" id="56036"/>
    <lineage>
        <taxon>Eukaryota</taxon>
        <taxon>Viridiplantae</taxon>
        <taxon>Streptophyta</taxon>
        <taxon>Embryophyta</taxon>
        <taxon>Tracheophyta</taxon>
        <taxon>Spermatophyta</taxon>
        <taxon>Magnoliopsida</taxon>
        <taxon>eudicotyledons</taxon>
        <taxon>Gunneridae</taxon>
        <taxon>Pentapetalae</taxon>
        <taxon>asterids</taxon>
        <taxon>lamiids</taxon>
        <taxon>Lamiales</taxon>
        <taxon>Oleaceae</taxon>
        <taxon>Oleeae</taxon>
        <taxon>Fraxinus</taxon>
    </lineage>
</organism>
<evidence type="ECO:0000259" key="7">
    <source>
        <dbReference type="Pfam" id="PF25220"/>
    </source>
</evidence>
<feature type="compositionally biased region" description="Polar residues" evidence="6">
    <location>
        <begin position="55"/>
        <end position="78"/>
    </location>
</feature>
<gene>
    <name evidence="8" type="ORF">FPE_LOCUS19611</name>
</gene>
<feature type="domain" description="Sororin C-terminal region" evidence="7">
    <location>
        <begin position="468"/>
        <end position="488"/>
    </location>
</feature>
<dbReference type="GO" id="GO:0005634">
    <property type="term" value="C:nucleus"/>
    <property type="evidence" value="ECO:0007669"/>
    <property type="project" value="UniProtKB-SubCell"/>
</dbReference>
<evidence type="ECO:0000256" key="2">
    <source>
        <dbReference type="ARBA" id="ARBA00022776"/>
    </source>
</evidence>
<feature type="compositionally biased region" description="Polar residues" evidence="6">
    <location>
        <begin position="97"/>
        <end position="108"/>
    </location>
</feature>
<dbReference type="InterPro" id="IPR057337">
    <property type="entry name" value="Sororin_C"/>
</dbReference>
<sequence>METRKRKPLSDLTNSFNLISTSTLRKLASSKTPYSILKSNPSSKTEKLCSDSDTRSGTSIGSSNVSAARNSHTVQFSTDPCRPLSSIASSGDGKTKNGASSRRQTTYVPQKKREVVAATLSFTPLLKMKDKGKAITVPSYCPPPEKTEDYGNPIRGSCSSLEKEMEKVKGNLSPNGYTDKVEVRKEIPSHSSCSLENGEKGKTILNTSGCSIEKTKELRMGILNPSNCSYDRRKERGVVTCRHNSSLYKTKEIGKTILNPSSSSVEKTKDKGKAVLNASGCSIEKTKGLILNPFSSSYEERKERGVVIHSPSGSSLEKTKEIRKTILYPSIWAEKTNDKGKTVLNPFGCSIEKTEEKGKSILNPFGSSLEATKKRGKAILIPSSVEKIKDKGASATEPVNYTSWRRKSGKRTIDIAASSCPPLLKTKNGFNESQEVKPSKSWTDLHDKLKKKRCMQQKGANEFCLPPDFIEKQRAYFEEVDKFELPVEEV</sequence>
<dbReference type="Pfam" id="PF25220">
    <property type="entry name" value="Sororin_C"/>
    <property type="match status" value="1"/>
</dbReference>
<protein>
    <recommendedName>
        <fullName evidence="7">Sororin C-terminal region domain-containing protein</fullName>
    </recommendedName>
</protein>
<feature type="compositionally biased region" description="Polar residues" evidence="6">
    <location>
        <begin position="30"/>
        <end position="43"/>
    </location>
</feature>
<keyword evidence="3" id="KW-0539">Nucleus</keyword>
<reference evidence="8" key="1">
    <citation type="submission" date="2023-05" db="EMBL/GenBank/DDBJ databases">
        <authorList>
            <person name="Huff M."/>
        </authorList>
    </citation>
    <scope>NUCLEOTIDE SEQUENCE</scope>
</reference>
<evidence type="ECO:0000313" key="9">
    <source>
        <dbReference type="Proteomes" id="UP000834106"/>
    </source>
</evidence>